<dbReference type="SUPFAM" id="SSF53756">
    <property type="entry name" value="UDP-Glycosyltransferase/glycogen phosphorylase"/>
    <property type="match status" value="1"/>
</dbReference>
<keyword evidence="3" id="KW-0808">Transferase</keyword>
<dbReference type="Proteomes" id="UP000298588">
    <property type="component" value="Chromosome"/>
</dbReference>
<gene>
    <name evidence="3" type="ORF">E8L99_16170</name>
</gene>
<accession>A0A4D7QUW7</accession>
<dbReference type="InterPro" id="IPR028098">
    <property type="entry name" value="Glyco_trans_4-like_N"/>
</dbReference>
<evidence type="ECO:0000313" key="3">
    <source>
        <dbReference type="EMBL" id="QCK88827.1"/>
    </source>
</evidence>
<dbReference type="Gene3D" id="3.40.50.2000">
    <property type="entry name" value="Glycogen Phosphorylase B"/>
    <property type="match status" value="2"/>
</dbReference>
<name>A0A4D7QUW7_9HYPH</name>
<dbReference type="PANTHER" id="PTHR45871">
    <property type="entry name" value="N-ACETYLGLUCOSAMINYL-PHOSPHATIDYLINOSITOL BIOSYNTHETIC PROTEIN"/>
    <property type="match status" value="1"/>
</dbReference>
<dbReference type="Pfam" id="PF00534">
    <property type="entry name" value="Glycos_transf_1"/>
    <property type="match status" value="1"/>
</dbReference>
<dbReference type="OrthoDB" id="9806708at2"/>
<dbReference type="EMBL" id="CP039865">
    <property type="protein sequence ID" value="QCK88827.1"/>
    <property type="molecule type" value="Genomic_DNA"/>
</dbReference>
<dbReference type="AlphaFoldDB" id="A0A4D7QUW7"/>
<keyword evidence="4" id="KW-1185">Reference proteome</keyword>
<sequence>MRSPVGGLFRHVVDLAAEQTARGHRVGIVADASTGGDRADRMLADLAPTLAFGVSRVPMSRELGLSDWSAGRHVIARLRELSIDIVHGHGSKGGAYARLVGAKRIKVYTPHGGSLHYSRSTAVGFVYLTLEEFLAKRTDLFLFESAYGRDTFAAKVCDPKGLVRVVHNGVGASEFEPVIQRPDATDLLFIGELRHLKGVDVMLQAITRLNGQGRRLTATIVGAGPEAQAFRDMAASLGLADQVTFPGALPAREAFARGKLLLVPSRAESLPYVVLEAGACGLAQIATAVGGIGEIFGPDAGLLVTPGDAEVLANAIVQRLDAPEETAAAASRLKARIAEGFSIGAMTEGVLAAYREAMAKP</sequence>
<dbReference type="InterPro" id="IPR001296">
    <property type="entry name" value="Glyco_trans_1"/>
</dbReference>
<dbReference type="PANTHER" id="PTHR45871:SF1">
    <property type="entry name" value="PHOSPHATIDYLINOSITOL N-ACETYLGLUCOSAMINYLTRANSFERASE SUBUNIT A"/>
    <property type="match status" value="1"/>
</dbReference>
<dbReference type="GO" id="GO:0016757">
    <property type="term" value="F:glycosyltransferase activity"/>
    <property type="evidence" value="ECO:0007669"/>
    <property type="project" value="InterPro"/>
</dbReference>
<protein>
    <submittedName>
        <fullName evidence="3">Glycosyltransferase family 4 protein</fullName>
    </submittedName>
</protein>
<evidence type="ECO:0000313" key="4">
    <source>
        <dbReference type="Proteomes" id="UP000298588"/>
    </source>
</evidence>
<feature type="domain" description="Glycosyl transferase family 1" evidence="1">
    <location>
        <begin position="183"/>
        <end position="327"/>
    </location>
</feature>
<proteinExistence type="predicted"/>
<evidence type="ECO:0000259" key="2">
    <source>
        <dbReference type="Pfam" id="PF13439"/>
    </source>
</evidence>
<reference evidence="3 4" key="1">
    <citation type="submission" date="2019-04" db="EMBL/GenBank/DDBJ databases">
        <title>Phreatobacter aquaticus sp. nov.</title>
        <authorList>
            <person name="Choi A."/>
            <person name="Baek K."/>
        </authorList>
    </citation>
    <scope>NUCLEOTIDE SEQUENCE [LARGE SCALE GENOMIC DNA]</scope>
    <source>
        <strain evidence="3 4">NMCR1094</strain>
    </source>
</reference>
<dbReference type="Pfam" id="PF13439">
    <property type="entry name" value="Glyco_transf_4"/>
    <property type="match status" value="1"/>
</dbReference>
<dbReference type="KEGG" id="paqt:E8L99_16170"/>
<organism evidence="3 4">
    <name type="scientific">Phreatobacter aquaticus</name>
    <dbReference type="NCBI Taxonomy" id="2570229"/>
    <lineage>
        <taxon>Bacteria</taxon>
        <taxon>Pseudomonadati</taxon>
        <taxon>Pseudomonadota</taxon>
        <taxon>Alphaproteobacteria</taxon>
        <taxon>Hyphomicrobiales</taxon>
        <taxon>Phreatobacteraceae</taxon>
        <taxon>Phreatobacter</taxon>
    </lineage>
</organism>
<evidence type="ECO:0000259" key="1">
    <source>
        <dbReference type="Pfam" id="PF00534"/>
    </source>
</evidence>
<feature type="domain" description="Glycosyltransferase subfamily 4-like N-terminal" evidence="2">
    <location>
        <begin position="5"/>
        <end position="170"/>
    </location>
</feature>